<proteinExistence type="predicted"/>
<keyword evidence="1" id="KW-0472">Membrane</keyword>
<keyword evidence="1" id="KW-1133">Transmembrane helix</keyword>
<sequence length="510" mass="54599">MLRAWLYRFARDRKANVAVIFALVMVPTVFLLGMALDYTHTQHMKVDLDAATDAAAVATVTSAMMQQSPTAAQTAAKNVFNITATSLVNNNNLAGQPTLTVAVNCSSPNSTTGYCTYGSCPNSDTVYSDPVNSNNQVVRNVQVCYNATATNAFPSLLKQASWPFNGQSMARNQGAPNINFYLLLDDSPSMAIGATSTDINTLIANTQKQVDSNGTKGCGFACHETNPAADNLGNTGGIDNYQLARNLGLTLRIDRVTQAVQALMNTAYQISNINRNTYGVAIYTFDYQLNSSTPIFAPSGKPGVVQTPVTPASTTSYTVSFIQNAANSIAVLPVYKNNYLTSTNNNSDADTSIAGALNALNNIMPAPGNGTNVGTDTPQEVVFLVTDGVEDVMTTTDSYTKTCNKTLSGKRCQQPLDPAICTTIKNKKIRIAVLYTEYDDSALHKSNAWYDKWIYPFNGTSTGATSEIETNLKACASSADLYTKVSTNGDITSALQALFLKVASNPRLTQ</sequence>
<dbReference type="InterPro" id="IPR028087">
    <property type="entry name" value="Tad_N"/>
</dbReference>
<feature type="transmembrane region" description="Helical" evidence="1">
    <location>
        <begin position="15"/>
        <end position="36"/>
    </location>
</feature>
<keyword evidence="1" id="KW-0812">Transmembrane</keyword>
<dbReference type="Proteomes" id="UP001156905">
    <property type="component" value="Unassembled WGS sequence"/>
</dbReference>
<evidence type="ECO:0000313" key="4">
    <source>
        <dbReference type="Proteomes" id="UP001156905"/>
    </source>
</evidence>
<evidence type="ECO:0000259" key="2">
    <source>
        <dbReference type="Pfam" id="PF13400"/>
    </source>
</evidence>
<protein>
    <recommendedName>
        <fullName evidence="2">Putative Flp pilus-assembly TadG-like N-terminal domain-containing protein</fullName>
    </recommendedName>
</protein>
<organism evidence="3 4">
    <name type="scientific">Bradyrhizobium iriomotense</name>
    <dbReference type="NCBI Taxonomy" id="441950"/>
    <lineage>
        <taxon>Bacteria</taxon>
        <taxon>Pseudomonadati</taxon>
        <taxon>Pseudomonadota</taxon>
        <taxon>Alphaproteobacteria</taxon>
        <taxon>Hyphomicrobiales</taxon>
        <taxon>Nitrobacteraceae</taxon>
        <taxon>Bradyrhizobium</taxon>
    </lineage>
</organism>
<name>A0ABQ6AS82_9BRAD</name>
<accession>A0ABQ6AS82</accession>
<gene>
    <name evidence="3" type="ORF">GCM10007857_05040</name>
</gene>
<comment type="caution">
    <text evidence="3">The sequence shown here is derived from an EMBL/GenBank/DDBJ whole genome shotgun (WGS) entry which is preliminary data.</text>
</comment>
<evidence type="ECO:0000313" key="3">
    <source>
        <dbReference type="EMBL" id="GLR83794.1"/>
    </source>
</evidence>
<reference evidence="4" key="1">
    <citation type="journal article" date="2019" name="Int. J. Syst. Evol. Microbiol.">
        <title>The Global Catalogue of Microorganisms (GCM) 10K type strain sequencing project: providing services to taxonomists for standard genome sequencing and annotation.</title>
        <authorList>
            <consortium name="The Broad Institute Genomics Platform"/>
            <consortium name="The Broad Institute Genome Sequencing Center for Infectious Disease"/>
            <person name="Wu L."/>
            <person name="Ma J."/>
        </authorList>
    </citation>
    <scope>NUCLEOTIDE SEQUENCE [LARGE SCALE GENOMIC DNA]</scope>
    <source>
        <strain evidence="4">NBRC 102520</strain>
    </source>
</reference>
<dbReference type="Pfam" id="PF13400">
    <property type="entry name" value="Tad"/>
    <property type="match status" value="1"/>
</dbReference>
<evidence type="ECO:0000256" key="1">
    <source>
        <dbReference type="SAM" id="Phobius"/>
    </source>
</evidence>
<feature type="domain" description="Putative Flp pilus-assembly TadG-like N-terminal" evidence="2">
    <location>
        <begin position="16"/>
        <end position="59"/>
    </location>
</feature>
<dbReference type="EMBL" id="BSOW01000002">
    <property type="protein sequence ID" value="GLR83794.1"/>
    <property type="molecule type" value="Genomic_DNA"/>
</dbReference>
<keyword evidence="4" id="KW-1185">Reference proteome</keyword>